<dbReference type="InterPro" id="IPR016516">
    <property type="entry name" value="UCP07580"/>
</dbReference>
<proteinExistence type="predicted"/>
<accession>A0A418WIC2</accession>
<organism evidence="1 2">
    <name type="scientific">Oleomonas cavernae</name>
    <dbReference type="NCBI Taxonomy" id="2320859"/>
    <lineage>
        <taxon>Bacteria</taxon>
        <taxon>Pseudomonadati</taxon>
        <taxon>Pseudomonadota</taxon>
        <taxon>Alphaproteobacteria</taxon>
        <taxon>Acetobacterales</taxon>
        <taxon>Acetobacteraceae</taxon>
        <taxon>Oleomonas</taxon>
    </lineage>
</organism>
<keyword evidence="1" id="KW-0378">Hydrolase</keyword>
<dbReference type="GO" id="GO:0016787">
    <property type="term" value="F:hydrolase activity"/>
    <property type="evidence" value="ECO:0007669"/>
    <property type="project" value="UniProtKB-KW"/>
</dbReference>
<protein>
    <submittedName>
        <fullName evidence="1">Metal-dependent hydrolase</fullName>
    </submittedName>
</protein>
<dbReference type="PIRSF" id="PIRSF007580">
    <property type="entry name" value="UCP07580"/>
    <property type="match status" value="1"/>
</dbReference>
<dbReference type="RefSeq" id="WP_119781928.1">
    <property type="nucleotide sequence ID" value="NZ_QYUK01000011.1"/>
</dbReference>
<keyword evidence="2" id="KW-1185">Reference proteome</keyword>
<dbReference type="AlphaFoldDB" id="A0A418WIC2"/>
<dbReference type="PANTHER" id="PTHR39456">
    <property type="entry name" value="METAL-DEPENDENT HYDROLASE"/>
    <property type="match status" value="1"/>
</dbReference>
<name>A0A418WIC2_9PROT</name>
<evidence type="ECO:0000313" key="2">
    <source>
        <dbReference type="Proteomes" id="UP000284605"/>
    </source>
</evidence>
<gene>
    <name evidence="1" type="ORF">D3874_24540</name>
</gene>
<dbReference type="OrthoDB" id="7273156at2"/>
<reference evidence="1 2" key="1">
    <citation type="submission" date="2018-09" db="EMBL/GenBank/DDBJ databases">
        <authorList>
            <person name="Zhu H."/>
        </authorList>
    </citation>
    <scope>NUCLEOTIDE SEQUENCE [LARGE SCALE GENOMIC DNA]</scope>
    <source>
        <strain evidence="1 2">K1W22B-8</strain>
    </source>
</reference>
<dbReference type="Proteomes" id="UP000284605">
    <property type="component" value="Unassembled WGS sequence"/>
</dbReference>
<dbReference type="EMBL" id="QYUK01000011">
    <property type="protein sequence ID" value="RJF89745.1"/>
    <property type="molecule type" value="Genomic_DNA"/>
</dbReference>
<dbReference type="Pfam" id="PF10118">
    <property type="entry name" value="Metal_hydrol"/>
    <property type="match status" value="1"/>
</dbReference>
<sequence length="279" mass="32243">MGQVPITPRNIKFALGGEDKRNWFAGDPVRTAILDGASILFPYGEGKFIESVIHFRDRITDPRLLADINAFAAQEGVHSREHRRYNKAIEAFGGDIARLEKRLRDVVEKMERRGVSPEYKLALTCAFEHFTAMLAHELLADPHFLDGAEPEFARLWRWHAIEEAEHKAVAFDVWNQVGPKGLRGYLMRVRAMLRATRIFTSQTRFNTHVLLRERGQTNVLRNARRILHFAVIRPGLLRRSFGVYLSYFRPGFHPWQHDDRHLIEQHKNSYAAEPVIAAE</sequence>
<comment type="caution">
    <text evidence="1">The sequence shown here is derived from an EMBL/GenBank/DDBJ whole genome shotgun (WGS) entry which is preliminary data.</text>
</comment>
<dbReference type="PANTHER" id="PTHR39456:SF1">
    <property type="entry name" value="METAL-DEPENDENT HYDROLASE"/>
    <property type="match status" value="1"/>
</dbReference>
<evidence type="ECO:0000313" key="1">
    <source>
        <dbReference type="EMBL" id="RJF89745.1"/>
    </source>
</evidence>